<evidence type="ECO:0000259" key="8">
    <source>
        <dbReference type="Pfam" id="PF12038"/>
    </source>
</evidence>
<evidence type="ECO:0000256" key="2">
    <source>
        <dbReference type="ARBA" id="ARBA00022676"/>
    </source>
</evidence>
<sequence length="253" mass="28888">ICYFHENQLTYPMADDRDRDYQYGMTNITSCLAADAVWFNSRFHLNDFLDGAEWLLGKMPDFAPEHVIADIRDKAAVYPPPVLARRVDRTDWKTRDVPTILWCHRWEYDKNPEPFFDALLRLAQTGYNFRLVLLGQRFRTVPPVFASSWDRLRPSIVHTGHIPDPVEYQSALADCDIVVSTAIQENFGIAVVEAILAGCQPLLPDRLVYPEIIPKRFHQTCLYPSDADLLGRLRNALAGPGRMTPASIAELQD</sequence>
<dbReference type="EMBL" id="BARS01041380">
    <property type="protein sequence ID" value="GAG31601.1"/>
    <property type="molecule type" value="Genomic_DNA"/>
</dbReference>
<comment type="catalytic activity">
    <reaction evidence="6">
        <text>queuosine(34) in tRNA(Asp) + GDP-alpha-D-mannose = O-4''-alpha-D-mannosylqueuosine(34) in tRNA(Asp) + GDP + H(+)</text>
        <dbReference type="Rhea" id="RHEA:12885"/>
        <dbReference type="Rhea" id="RHEA-COMP:18572"/>
        <dbReference type="Rhea" id="RHEA-COMP:18581"/>
        <dbReference type="ChEBI" id="CHEBI:15378"/>
        <dbReference type="ChEBI" id="CHEBI:57527"/>
        <dbReference type="ChEBI" id="CHEBI:58189"/>
        <dbReference type="ChEBI" id="CHEBI:194431"/>
        <dbReference type="ChEBI" id="CHEBI:194442"/>
        <dbReference type="EC" id="2.4.1.110"/>
    </reaction>
    <physiologicalReaction direction="left-to-right" evidence="6">
        <dbReference type="Rhea" id="RHEA:12886"/>
    </physiologicalReaction>
</comment>
<name>X0Y423_9ZZZZ</name>
<evidence type="ECO:0000256" key="1">
    <source>
        <dbReference type="ARBA" id="ARBA00009481"/>
    </source>
</evidence>
<dbReference type="GO" id="GO:0016438">
    <property type="term" value="F:tRNA-queuosine(34) beta-mannosyltransferase activity"/>
    <property type="evidence" value="ECO:0007669"/>
    <property type="project" value="UniProtKB-EC"/>
</dbReference>
<accession>X0Y423</accession>
<comment type="caution">
    <text evidence="9">The sequence shown here is derived from an EMBL/GenBank/DDBJ whole genome shotgun (WGS) entry which is preliminary data.</text>
</comment>
<proteinExistence type="inferred from homology"/>
<feature type="non-terminal residue" evidence="9">
    <location>
        <position position="1"/>
    </location>
</feature>
<gene>
    <name evidence="9" type="ORF">S01H1_62945</name>
</gene>
<dbReference type="CDD" id="cd01635">
    <property type="entry name" value="Glycosyltransferase_GTB-type"/>
    <property type="match status" value="1"/>
</dbReference>
<feature type="domain" description="tRNA-queuosine alpha-mannosyltransferase N-terminal" evidence="8">
    <location>
        <begin position="1"/>
        <end position="82"/>
    </location>
</feature>
<feature type="non-terminal residue" evidence="9">
    <location>
        <position position="253"/>
    </location>
</feature>
<dbReference type="Pfam" id="PF00534">
    <property type="entry name" value="Glycos_transf_1"/>
    <property type="match status" value="1"/>
</dbReference>
<comment type="similarity">
    <text evidence="1">Belongs to the glycosyltransferase group 1 family. Glycosyltransferase 4 subfamily.</text>
</comment>
<reference evidence="9" key="1">
    <citation type="journal article" date="2014" name="Front. Microbiol.">
        <title>High frequency of phylogenetically diverse reductive dehalogenase-homologous genes in deep subseafloor sedimentary metagenomes.</title>
        <authorList>
            <person name="Kawai M."/>
            <person name="Futagami T."/>
            <person name="Toyoda A."/>
            <person name="Takaki Y."/>
            <person name="Nishi S."/>
            <person name="Hori S."/>
            <person name="Arai W."/>
            <person name="Tsubouchi T."/>
            <person name="Morono Y."/>
            <person name="Uchiyama I."/>
            <person name="Ito T."/>
            <person name="Fujiyama A."/>
            <person name="Inagaki F."/>
            <person name="Takami H."/>
        </authorList>
    </citation>
    <scope>NUCLEOTIDE SEQUENCE</scope>
    <source>
        <strain evidence="9">Expedition CK06-06</strain>
    </source>
</reference>
<evidence type="ECO:0000313" key="9">
    <source>
        <dbReference type="EMBL" id="GAG31601.1"/>
    </source>
</evidence>
<evidence type="ECO:0000259" key="7">
    <source>
        <dbReference type="Pfam" id="PF00534"/>
    </source>
</evidence>
<evidence type="ECO:0000256" key="6">
    <source>
        <dbReference type="ARBA" id="ARBA00048439"/>
    </source>
</evidence>
<protein>
    <recommendedName>
        <fullName evidence="5">tRNA-queuosine alpha-mannosyltransferase</fullName>
        <ecNumber evidence="4">2.4.1.110</ecNumber>
    </recommendedName>
</protein>
<dbReference type="Pfam" id="PF12038">
    <property type="entry name" value="QTMAN_N"/>
    <property type="match status" value="1"/>
</dbReference>
<keyword evidence="3" id="KW-0808">Transferase</keyword>
<feature type="domain" description="Glycosyl transferase family 1" evidence="7">
    <location>
        <begin position="96"/>
        <end position="230"/>
    </location>
</feature>
<dbReference type="Gene3D" id="3.40.50.2000">
    <property type="entry name" value="Glycogen Phosphorylase B"/>
    <property type="match status" value="1"/>
</dbReference>
<dbReference type="InterPro" id="IPR001296">
    <property type="entry name" value="Glyco_trans_1"/>
</dbReference>
<organism evidence="9">
    <name type="scientific">marine sediment metagenome</name>
    <dbReference type="NCBI Taxonomy" id="412755"/>
    <lineage>
        <taxon>unclassified sequences</taxon>
        <taxon>metagenomes</taxon>
        <taxon>ecological metagenomes</taxon>
    </lineage>
</organism>
<dbReference type="PANTHER" id="PTHR13615">
    <property type="entry name" value="GLYCOSYLTRANSFERASE-LIKE 1"/>
    <property type="match status" value="1"/>
</dbReference>
<dbReference type="EC" id="2.4.1.110" evidence="4"/>
<keyword evidence="2" id="KW-0328">Glycosyltransferase</keyword>
<dbReference type="AlphaFoldDB" id="X0Y423"/>
<dbReference type="PANTHER" id="PTHR13615:SF3">
    <property type="entry name" value="GLYCOSYLTRANSFERASE-LIKE DOMAIN-CONTAINING PROTEIN 1"/>
    <property type="match status" value="1"/>
</dbReference>
<dbReference type="InterPro" id="IPR051862">
    <property type="entry name" value="GT-like_domain_containing_1"/>
</dbReference>
<evidence type="ECO:0000256" key="4">
    <source>
        <dbReference type="ARBA" id="ARBA00044517"/>
    </source>
</evidence>
<evidence type="ECO:0000256" key="5">
    <source>
        <dbReference type="ARBA" id="ARBA00044539"/>
    </source>
</evidence>
<dbReference type="SUPFAM" id="SSF53756">
    <property type="entry name" value="UDP-Glycosyltransferase/glycogen phosphorylase"/>
    <property type="match status" value="1"/>
</dbReference>
<evidence type="ECO:0000256" key="3">
    <source>
        <dbReference type="ARBA" id="ARBA00022679"/>
    </source>
</evidence>
<dbReference type="InterPro" id="IPR022701">
    <property type="entry name" value="QTMAN_N"/>
</dbReference>